<dbReference type="Proteomes" id="UP000580250">
    <property type="component" value="Unassembled WGS sequence"/>
</dbReference>
<dbReference type="AlphaFoldDB" id="A0A6V7UQS2"/>
<accession>A0A6V7UQS2</accession>
<evidence type="ECO:0000313" key="1">
    <source>
        <dbReference type="EMBL" id="CAD2163518.1"/>
    </source>
</evidence>
<dbReference type="EMBL" id="CAJEWN010000098">
    <property type="protein sequence ID" value="CAD2163518.1"/>
    <property type="molecule type" value="Genomic_DNA"/>
</dbReference>
<gene>
    <name evidence="1" type="ORF">MENT_LOCUS16045</name>
</gene>
<sequence>MLLHMSLPFYLFIQAVDKRGLRQYLFFRSFRKYGAGLFTASQVWRKVPTDSAR</sequence>
<evidence type="ECO:0000313" key="2">
    <source>
        <dbReference type="Proteomes" id="UP000580250"/>
    </source>
</evidence>
<comment type="caution">
    <text evidence="1">The sequence shown here is derived from an EMBL/GenBank/DDBJ whole genome shotgun (WGS) entry which is preliminary data.</text>
</comment>
<proteinExistence type="predicted"/>
<name>A0A6V7UQS2_MELEN</name>
<protein>
    <submittedName>
        <fullName evidence="1">Uncharacterized protein</fullName>
    </submittedName>
</protein>
<reference evidence="1 2" key="1">
    <citation type="submission" date="2020-08" db="EMBL/GenBank/DDBJ databases">
        <authorList>
            <person name="Koutsovoulos G."/>
            <person name="Danchin GJ E."/>
        </authorList>
    </citation>
    <scope>NUCLEOTIDE SEQUENCE [LARGE SCALE GENOMIC DNA]</scope>
</reference>
<organism evidence="1 2">
    <name type="scientific">Meloidogyne enterolobii</name>
    <name type="common">Root-knot nematode worm</name>
    <name type="synonym">Meloidogyne mayaguensis</name>
    <dbReference type="NCBI Taxonomy" id="390850"/>
    <lineage>
        <taxon>Eukaryota</taxon>
        <taxon>Metazoa</taxon>
        <taxon>Ecdysozoa</taxon>
        <taxon>Nematoda</taxon>
        <taxon>Chromadorea</taxon>
        <taxon>Rhabditida</taxon>
        <taxon>Tylenchina</taxon>
        <taxon>Tylenchomorpha</taxon>
        <taxon>Tylenchoidea</taxon>
        <taxon>Meloidogynidae</taxon>
        <taxon>Meloidogyninae</taxon>
        <taxon>Meloidogyne</taxon>
    </lineage>
</organism>